<protein>
    <recommendedName>
        <fullName evidence="5">Ketoreductase (KR) domain-containing protein</fullName>
    </recommendedName>
</protein>
<keyword evidence="2" id="KW-1133">Transmembrane helix</keyword>
<evidence type="ECO:0008006" key="5">
    <source>
        <dbReference type="Google" id="ProtNLM"/>
    </source>
</evidence>
<dbReference type="Pfam" id="PF00106">
    <property type="entry name" value="adh_short"/>
    <property type="match status" value="1"/>
</dbReference>
<dbReference type="RefSeq" id="XP_013314119.1">
    <property type="nucleotide sequence ID" value="XM_013458665.1"/>
</dbReference>
<dbReference type="InterPro" id="IPR036291">
    <property type="entry name" value="NAD(P)-bd_dom_sf"/>
</dbReference>
<dbReference type="Proteomes" id="UP000054342">
    <property type="component" value="Unassembled WGS sequence"/>
</dbReference>
<dbReference type="GeneID" id="25331007"/>
<dbReference type="STRING" id="348802.A0A0D2EG09"/>
<dbReference type="SUPFAM" id="SSF51735">
    <property type="entry name" value="NAD(P)-binding Rossmann-fold domains"/>
    <property type="match status" value="1"/>
</dbReference>
<evidence type="ECO:0000256" key="2">
    <source>
        <dbReference type="SAM" id="Phobius"/>
    </source>
</evidence>
<evidence type="ECO:0000313" key="3">
    <source>
        <dbReference type="EMBL" id="KIW53535.1"/>
    </source>
</evidence>
<dbReference type="InterPro" id="IPR052228">
    <property type="entry name" value="Sec_Metab_Biosynth_Oxidored"/>
</dbReference>
<organism evidence="3 4">
    <name type="scientific">Exophiala xenobiotica</name>
    <dbReference type="NCBI Taxonomy" id="348802"/>
    <lineage>
        <taxon>Eukaryota</taxon>
        <taxon>Fungi</taxon>
        <taxon>Dikarya</taxon>
        <taxon>Ascomycota</taxon>
        <taxon>Pezizomycotina</taxon>
        <taxon>Eurotiomycetes</taxon>
        <taxon>Chaetothyriomycetidae</taxon>
        <taxon>Chaetothyriales</taxon>
        <taxon>Herpotrichiellaceae</taxon>
        <taxon>Exophiala</taxon>
    </lineage>
</organism>
<gene>
    <name evidence="3" type="ORF">PV05_09099</name>
</gene>
<dbReference type="Gene3D" id="3.40.50.720">
    <property type="entry name" value="NAD(P)-binding Rossmann-like Domain"/>
    <property type="match status" value="1"/>
</dbReference>
<accession>A0A0D2EG09</accession>
<dbReference type="HOGENOM" id="CLU_044999_0_0_1"/>
<dbReference type="AlphaFoldDB" id="A0A0D2EG09"/>
<dbReference type="GO" id="GO:0016491">
    <property type="term" value="F:oxidoreductase activity"/>
    <property type="evidence" value="ECO:0007669"/>
    <property type="project" value="UniProtKB-KW"/>
</dbReference>
<keyword evidence="2" id="KW-0812">Transmembrane</keyword>
<dbReference type="PANTHER" id="PTHR47534">
    <property type="entry name" value="YALI0E05731P"/>
    <property type="match status" value="1"/>
</dbReference>
<evidence type="ECO:0000313" key="4">
    <source>
        <dbReference type="Proteomes" id="UP000054342"/>
    </source>
</evidence>
<keyword evidence="2" id="KW-0472">Membrane</keyword>
<keyword evidence="4" id="KW-1185">Reference proteome</keyword>
<dbReference type="OrthoDB" id="2898509at2759"/>
<reference evidence="3 4" key="1">
    <citation type="submission" date="2015-01" db="EMBL/GenBank/DDBJ databases">
        <title>The Genome Sequence of Exophiala xenobiotica CBS118157.</title>
        <authorList>
            <consortium name="The Broad Institute Genomics Platform"/>
            <person name="Cuomo C."/>
            <person name="de Hoog S."/>
            <person name="Gorbushina A."/>
            <person name="Stielow B."/>
            <person name="Teixiera M."/>
            <person name="Abouelleil A."/>
            <person name="Chapman S.B."/>
            <person name="Priest M."/>
            <person name="Young S.K."/>
            <person name="Wortman J."/>
            <person name="Nusbaum C."/>
            <person name="Birren B."/>
        </authorList>
    </citation>
    <scope>NUCLEOTIDE SEQUENCE [LARGE SCALE GENOMIC DNA]</scope>
    <source>
        <strain evidence="3 4">CBS 118157</strain>
    </source>
</reference>
<feature type="transmembrane region" description="Helical" evidence="2">
    <location>
        <begin position="20"/>
        <end position="45"/>
    </location>
</feature>
<dbReference type="PANTHER" id="PTHR47534:SF3">
    <property type="entry name" value="ALCOHOL DEHYDROGENASE-LIKE C-TERMINAL DOMAIN-CONTAINING PROTEIN"/>
    <property type="match status" value="1"/>
</dbReference>
<keyword evidence="1" id="KW-0560">Oxidoreductase</keyword>
<dbReference type="InterPro" id="IPR002347">
    <property type="entry name" value="SDR_fam"/>
</dbReference>
<evidence type="ECO:0000256" key="1">
    <source>
        <dbReference type="ARBA" id="ARBA00023002"/>
    </source>
</evidence>
<proteinExistence type="predicted"/>
<sequence length="343" mass="37161">MVSLQAIRKSNARVAELPEGLVALFLGATSGIGQSALIQFAQYAVRPRIYIVARRASATKPLLAELRAKNPGATYTVIEKDVSLICETNDVVEFVKARETKLDRLFESVGFISFTGRQETAEGLEPSMTTRYYSRLRAVQGLLPLLNAAASPRVVSILAGGMEAKMNETDLDLRKPGNYSIAGAAVHSATMLTLAYEHLARENPRISFVHAYPGLVATPILSRGSTGLLRLLMTWIVIPLATLFATSVEDAGARALFYLTSDRYSVGNGTVPLPEGIEKSPRTQGGIFLSNAKSESVGNEKLLADFRARGVDEQVWRHTMEIFDACAANAPNQATKGSQRSQT</sequence>
<dbReference type="EMBL" id="KN847321">
    <property type="protein sequence ID" value="KIW53535.1"/>
    <property type="molecule type" value="Genomic_DNA"/>
</dbReference>
<name>A0A0D2EG09_9EURO</name>